<dbReference type="InterPro" id="IPR004843">
    <property type="entry name" value="Calcineurin-like_PHP"/>
</dbReference>
<evidence type="ECO:0000313" key="3">
    <source>
        <dbReference type="EMBL" id="KPL88961.1"/>
    </source>
</evidence>
<sequence>MLLGTIADYLVALGMPSSARTYLIITTILVLSLIWIETSHWAHRRIMMMELAGAALLLIKVFAVSTTMLTLALLPFPQLRTVIASSLAIMGLLTLYRELRRRLRAGDRSPSSYIGGVLLVVQFLCMVLLTVSGIAIILELLLVPARILDSETRFIDAIKNWVELLATLSVLLTIYYLGFYLVRRLLKSGSFSWIDPPNWRTLLPHLKYTLMPRWGVPPWAESDLADTVRMAYIEHIVGSKAARDVAKAARIKPVQNPQRGFTFAVIGDPGEGDESQIAPPIVSENSRLAQQGPANPAYPTFTILSSDIVYPAGELMDYERTLYRPYASQSETPPLIYGLAGNHDWYNDLKGLMLNFGYAAAHVDSRDPQLQQWAKALKTGPWARYGYPWGQFRWNEVRSLRERYGLTRLGGDLNEPQTQQRLPFFELSFDPVPFVLLAVDTGCIGNVDPIQLEWLESCLLAAFNQQKIIAVVLSEPLYVNGAFADHPGMRQLYELLRRYETHVVIGGDTHAYQHYESRYITLRGTQHIAHHFVNGGGGAYLSKPVDLHWHTPSGMTPLESRFVYRDDDQEIVDQVMLREVFPTAQQLRAKFNGKIEVENQVWGLRRWLVGQEPNILNLGYTNALNHDRAPLLQSLLTFNVDETLNGWRLRITPWFTTGPENKLEPQEPIDILAPDRANERVVSRDLVPSPASILAI</sequence>
<keyword evidence="1" id="KW-0812">Transmembrane</keyword>
<keyword evidence="4" id="KW-1185">Reference proteome</keyword>
<evidence type="ECO:0000256" key="1">
    <source>
        <dbReference type="SAM" id="Phobius"/>
    </source>
</evidence>
<gene>
    <name evidence="3" type="ORF">SE18_09895</name>
</gene>
<dbReference type="Pfam" id="PF00149">
    <property type="entry name" value="Metallophos"/>
    <property type="match status" value="1"/>
</dbReference>
<dbReference type="Gene3D" id="3.60.21.10">
    <property type="match status" value="1"/>
</dbReference>
<keyword evidence="1" id="KW-0472">Membrane</keyword>
<evidence type="ECO:0000313" key="4">
    <source>
        <dbReference type="Proteomes" id="UP000050277"/>
    </source>
</evidence>
<keyword evidence="1" id="KW-1133">Transmembrane helix</keyword>
<dbReference type="AlphaFoldDB" id="A0A0P6YV48"/>
<feature type="transmembrane region" description="Helical" evidence="1">
    <location>
        <begin position="117"/>
        <end position="141"/>
    </location>
</feature>
<dbReference type="InterPro" id="IPR029052">
    <property type="entry name" value="Metallo-depent_PP-like"/>
</dbReference>
<feature type="transmembrane region" description="Helical" evidence="1">
    <location>
        <begin position="161"/>
        <end position="182"/>
    </location>
</feature>
<comment type="caution">
    <text evidence="3">The sequence shown here is derived from an EMBL/GenBank/DDBJ whole genome shotgun (WGS) entry which is preliminary data.</text>
</comment>
<organism evidence="3 4">
    <name type="scientific">Herpetosiphon geysericola</name>
    <dbReference type="NCBI Taxonomy" id="70996"/>
    <lineage>
        <taxon>Bacteria</taxon>
        <taxon>Bacillati</taxon>
        <taxon>Chloroflexota</taxon>
        <taxon>Chloroflexia</taxon>
        <taxon>Herpetosiphonales</taxon>
        <taxon>Herpetosiphonaceae</taxon>
        <taxon>Herpetosiphon</taxon>
    </lineage>
</organism>
<dbReference type="RefSeq" id="WP_054534280.1">
    <property type="nucleotide sequence ID" value="NZ_LGKP01000015.1"/>
</dbReference>
<dbReference type="OrthoDB" id="9801383at2"/>
<name>A0A0P6YV48_9CHLR</name>
<dbReference type="STRING" id="70996.SE18_09895"/>
<feature type="transmembrane region" description="Helical" evidence="1">
    <location>
        <begin position="48"/>
        <end position="73"/>
    </location>
</feature>
<reference evidence="3 4" key="1">
    <citation type="submission" date="2015-07" db="EMBL/GenBank/DDBJ databases">
        <title>Whole genome sequence of Herpetosiphon geysericola DSM 7119.</title>
        <authorList>
            <person name="Hemp J."/>
            <person name="Ward L.M."/>
            <person name="Pace L.A."/>
            <person name="Fischer W.W."/>
        </authorList>
    </citation>
    <scope>NUCLEOTIDE SEQUENCE [LARGE SCALE GENOMIC DNA]</scope>
    <source>
        <strain evidence="3 4">DSM 7119</strain>
    </source>
</reference>
<dbReference type="Proteomes" id="UP000050277">
    <property type="component" value="Unassembled WGS sequence"/>
</dbReference>
<dbReference type="PATRIC" id="fig|70996.4.peg.4543"/>
<evidence type="ECO:0000259" key="2">
    <source>
        <dbReference type="Pfam" id="PF00149"/>
    </source>
</evidence>
<accession>A0A0P6YV48</accession>
<proteinExistence type="predicted"/>
<dbReference type="EMBL" id="LGKP01000015">
    <property type="protein sequence ID" value="KPL88961.1"/>
    <property type="molecule type" value="Genomic_DNA"/>
</dbReference>
<dbReference type="SUPFAM" id="SSF56300">
    <property type="entry name" value="Metallo-dependent phosphatases"/>
    <property type="match status" value="1"/>
</dbReference>
<protein>
    <recommendedName>
        <fullName evidence="2">Calcineurin-like phosphoesterase domain-containing protein</fullName>
    </recommendedName>
</protein>
<dbReference type="GO" id="GO:0016787">
    <property type="term" value="F:hydrolase activity"/>
    <property type="evidence" value="ECO:0007669"/>
    <property type="project" value="InterPro"/>
</dbReference>
<feature type="transmembrane region" description="Helical" evidence="1">
    <location>
        <begin position="19"/>
        <end position="36"/>
    </location>
</feature>
<feature type="domain" description="Calcineurin-like phosphoesterase" evidence="2">
    <location>
        <begin position="262"/>
        <end position="512"/>
    </location>
</feature>